<dbReference type="PANTHER" id="PTHR43297:SF2">
    <property type="entry name" value="DIPEPTIDE TRANSPORT ATP-BINDING PROTEIN DPPD"/>
    <property type="match status" value="1"/>
</dbReference>
<dbReference type="AlphaFoldDB" id="A0A380WNI0"/>
<organism evidence="9 10">
    <name type="scientific">Aminobacter aminovorans</name>
    <name type="common">Chelatobacter heintzii</name>
    <dbReference type="NCBI Taxonomy" id="83263"/>
    <lineage>
        <taxon>Bacteria</taxon>
        <taxon>Pseudomonadati</taxon>
        <taxon>Pseudomonadota</taxon>
        <taxon>Alphaproteobacteria</taxon>
        <taxon>Hyphomicrobiales</taxon>
        <taxon>Phyllobacteriaceae</taxon>
        <taxon>Aminobacter</taxon>
    </lineage>
</organism>
<keyword evidence="6 9" id="KW-0067">ATP-binding</keyword>
<name>A0A380WNI0_AMIAI</name>
<dbReference type="PROSITE" id="PS50893">
    <property type="entry name" value="ABC_TRANSPORTER_2"/>
    <property type="match status" value="1"/>
</dbReference>
<keyword evidence="4" id="KW-1003">Cell membrane</keyword>
<dbReference type="InterPro" id="IPR027417">
    <property type="entry name" value="P-loop_NTPase"/>
</dbReference>
<dbReference type="EC" id="3.6.3.-" evidence="9"/>
<keyword evidence="3" id="KW-0813">Transport</keyword>
<dbReference type="InterPro" id="IPR013563">
    <property type="entry name" value="Oligopep_ABC_C"/>
</dbReference>
<dbReference type="GO" id="GO:0005524">
    <property type="term" value="F:ATP binding"/>
    <property type="evidence" value="ECO:0007669"/>
    <property type="project" value="UniProtKB-KW"/>
</dbReference>
<dbReference type="NCBIfam" id="TIGR01727">
    <property type="entry name" value="oligo_HPY"/>
    <property type="match status" value="1"/>
</dbReference>
<evidence type="ECO:0000259" key="8">
    <source>
        <dbReference type="PROSITE" id="PS50893"/>
    </source>
</evidence>
<gene>
    <name evidence="9" type="primary">gsiA_24</name>
    <name evidence="9" type="ORF">NCTC10684_03644</name>
</gene>
<comment type="subcellular location">
    <subcellularLocation>
        <location evidence="1">Cell inner membrane</location>
        <topology evidence="1">Peripheral membrane protein</topology>
    </subcellularLocation>
</comment>
<keyword evidence="9" id="KW-0378">Hydrolase</keyword>
<evidence type="ECO:0000256" key="7">
    <source>
        <dbReference type="ARBA" id="ARBA00023136"/>
    </source>
</evidence>
<dbReference type="SUPFAM" id="SSF52540">
    <property type="entry name" value="P-loop containing nucleoside triphosphate hydrolases"/>
    <property type="match status" value="1"/>
</dbReference>
<dbReference type="InterPro" id="IPR017871">
    <property type="entry name" value="ABC_transporter-like_CS"/>
</dbReference>
<dbReference type="PROSITE" id="PS00211">
    <property type="entry name" value="ABC_TRANSPORTER_1"/>
    <property type="match status" value="1"/>
</dbReference>
<dbReference type="OrthoDB" id="9815712at2"/>
<dbReference type="GO" id="GO:0055085">
    <property type="term" value="P:transmembrane transport"/>
    <property type="evidence" value="ECO:0007669"/>
    <property type="project" value="UniProtKB-ARBA"/>
</dbReference>
<feature type="domain" description="ABC transporter" evidence="8">
    <location>
        <begin position="10"/>
        <end position="256"/>
    </location>
</feature>
<protein>
    <submittedName>
        <fullName evidence="9">Glutathione import ATP-binding protein GsiA</fullName>
        <ecNumber evidence="9">3.6.3.-</ecNumber>
    </submittedName>
</protein>
<proteinExistence type="inferred from homology"/>
<evidence type="ECO:0000256" key="5">
    <source>
        <dbReference type="ARBA" id="ARBA00022741"/>
    </source>
</evidence>
<dbReference type="FunFam" id="3.40.50.300:FF:000016">
    <property type="entry name" value="Oligopeptide ABC transporter ATP-binding component"/>
    <property type="match status" value="1"/>
</dbReference>
<evidence type="ECO:0000313" key="10">
    <source>
        <dbReference type="Proteomes" id="UP000254701"/>
    </source>
</evidence>
<comment type="similarity">
    <text evidence="2">Belongs to the ABC transporter superfamily.</text>
</comment>
<dbReference type="InterPro" id="IPR003593">
    <property type="entry name" value="AAA+_ATPase"/>
</dbReference>
<dbReference type="PANTHER" id="PTHR43297">
    <property type="entry name" value="OLIGOPEPTIDE TRANSPORT ATP-BINDING PROTEIN APPD"/>
    <property type="match status" value="1"/>
</dbReference>
<dbReference type="CDD" id="cd03257">
    <property type="entry name" value="ABC_NikE_OppD_transporters"/>
    <property type="match status" value="1"/>
</dbReference>
<dbReference type="InterPro" id="IPR050388">
    <property type="entry name" value="ABC_Ni/Peptide_Import"/>
</dbReference>
<dbReference type="Pfam" id="PF08352">
    <property type="entry name" value="oligo_HPY"/>
    <property type="match status" value="1"/>
</dbReference>
<dbReference type="Pfam" id="PF00005">
    <property type="entry name" value="ABC_tran"/>
    <property type="match status" value="1"/>
</dbReference>
<reference evidence="9 10" key="1">
    <citation type="submission" date="2018-06" db="EMBL/GenBank/DDBJ databases">
        <authorList>
            <consortium name="Pathogen Informatics"/>
            <person name="Doyle S."/>
        </authorList>
    </citation>
    <scope>NUCLEOTIDE SEQUENCE [LARGE SCALE GENOMIC DNA]</scope>
    <source>
        <strain evidence="9 10">NCTC10684</strain>
    </source>
</reference>
<evidence type="ECO:0000256" key="2">
    <source>
        <dbReference type="ARBA" id="ARBA00005417"/>
    </source>
</evidence>
<evidence type="ECO:0000256" key="6">
    <source>
        <dbReference type="ARBA" id="ARBA00022840"/>
    </source>
</evidence>
<dbReference type="EMBL" id="UFSM01000001">
    <property type="protein sequence ID" value="SUU90388.1"/>
    <property type="molecule type" value="Genomic_DNA"/>
</dbReference>
<dbReference type="RefSeq" id="WP_115732389.1">
    <property type="nucleotide sequence ID" value="NZ_BAAAVY010000002.1"/>
</dbReference>
<evidence type="ECO:0000256" key="3">
    <source>
        <dbReference type="ARBA" id="ARBA00022448"/>
    </source>
</evidence>
<keyword evidence="5" id="KW-0547">Nucleotide-binding</keyword>
<evidence type="ECO:0000256" key="4">
    <source>
        <dbReference type="ARBA" id="ARBA00022475"/>
    </source>
</evidence>
<sequence>MTQDIPLIAVRGLRVGFHTAGGTVAAVDDVDFSVRAGETLAIVGESGSGKSVMSLSLLRLVPSAITTGEILFRGDDLLTKPAHAMRDIRGGRIGMIFQEPNTSLNPVQTIGDQIVEAIQLHEAVGKAAARARAVEVLELTGIPSPRARMKSYPHELSGGMRQRAMIAMALACRPELLIADEPTTALDVTVQAQILDLMRELKANSGAAIILITHDLGVVAEMADRVAVMYAGRIVEIAPVTDLFDGPEHPYTIGLLSSMPSIDGDSETLTPIEGSMPDPLALPAGCRFQPRCPFAIKRCAMEAPPLETVRPGHLSACWRAPLLETLTQGGQQ</sequence>
<accession>A0A380WNI0</accession>
<dbReference type="Gene3D" id="3.40.50.300">
    <property type="entry name" value="P-loop containing nucleotide triphosphate hydrolases"/>
    <property type="match status" value="1"/>
</dbReference>
<keyword evidence="7" id="KW-0472">Membrane</keyword>
<dbReference type="InterPro" id="IPR003439">
    <property type="entry name" value="ABC_transporter-like_ATP-bd"/>
</dbReference>
<dbReference type="SMART" id="SM00382">
    <property type="entry name" value="AAA"/>
    <property type="match status" value="1"/>
</dbReference>
<evidence type="ECO:0000256" key="1">
    <source>
        <dbReference type="ARBA" id="ARBA00004417"/>
    </source>
</evidence>
<dbReference type="GO" id="GO:0015833">
    <property type="term" value="P:peptide transport"/>
    <property type="evidence" value="ECO:0007669"/>
    <property type="project" value="InterPro"/>
</dbReference>
<evidence type="ECO:0000313" key="9">
    <source>
        <dbReference type="EMBL" id="SUU90388.1"/>
    </source>
</evidence>
<dbReference type="GO" id="GO:0005886">
    <property type="term" value="C:plasma membrane"/>
    <property type="evidence" value="ECO:0007669"/>
    <property type="project" value="UniProtKB-SubCell"/>
</dbReference>
<dbReference type="Proteomes" id="UP000254701">
    <property type="component" value="Unassembled WGS sequence"/>
</dbReference>
<dbReference type="GO" id="GO:0016887">
    <property type="term" value="F:ATP hydrolysis activity"/>
    <property type="evidence" value="ECO:0007669"/>
    <property type="project" value="InterPro"/>
</dbReference>